<keyword evidence="3" id="KW-1185">Reference proteome</keyword>
<sequence>MSTPDSTTCLLGVAQEISATNKDTNVDEPREARDDETASVSGSSPGRGGVMFWQIVVQPGDGDTQLDPESGSGEADSGAATGVWTRVDPGHAVTMAMELCMYEVDHDFADGDELSCGDESGSDSDTDSDIDSDLELMLGLNDETGLWLLPSDSDASARVVNQLVDAGHSEHLRAYSAALITLAEGDASVEEVFGNLVLRTIQPGVGTQVDTGARPRSSRGGSTDMAVWRRAVVLLAATSLASSAISGYNAFNSPTSAMTAQSADLCSVQTQEES</sequence>
<gene>
    <name evidence="2" type="ORF">EHS25_006811</name>
</gene>
<evidence type="ECO:0000256" key="1">
    <source>
        <dbReference type="SAM" id="MobiDB-lite"/>
    </source>
</evidence>
<protein>
    <submittedName>
        <fullName evidence="2">Uncharacterized protein</fullName>
    </submittedName>
</protein>
<feature type="region of interest" description="Disordered" evidence="1">
    <location>
        <begin position="14"/>
        <end position="82"/>
    </location>
</feature>
<proteinExistence type="predicted"/>
<dbReference type="EMBL" id="RSCD01000030">
    <property type="protein sequence ID" value="RSH81454.1"/>
    <property type="molecule type" value="Genomic_DNA"/>
</dbReference>
<dbReference type="Proteomes" id="UP000279259">
    <property type="component" value="Unassembled WGS sequence"/>
</dbReference>
<reference evidence="2 3" key="1">
    <citation type="submission" date="2018-11" db="EMBL/GenBank/DDBJ databases">
        <title>Genome sequence of Saitozyma podzolica DSM 27192.</title>
        <authorList>
            <person name="Aliyu H."/>
            <person name="Gorte O."/>
            <person name="Ochsenreither K."/>
        </authorList>
    </citation>
    <scope>NUCLEOTIDE SEQUENCE [LARGE SCALE GENOMIC DNA]</scope>
    <source>
        <strain evidence="2 3">DSM 27192</strain>
    </source>
</reference>
<evidence type="ECO:0000313" key="3">
    <source>
        <dbReference type="Proteomes" id="UP000279259"/>
    </source>
</evidence>
<dbReference type="AlphaFoldDB" id="A0A427XRI8"/>
<evidence type="ECO:0000313" key="2">
    <source>
        <dbReference type="EMBL" id="RSH81454.1"/>
    </source>
</evidence>
<organism evidence="2 3">
    <name type="scientific">Saitozyma podzolica</name>
    <dbReference type="NCBI Taxonomy" id="1890683"/>
    <lineage>
        <taxon>Eukaryota</taxon>
        <taxon>Fungi</taxon>
        <taxon>Dikarya</taxon>
        <taxon>Basidiomycota</taxon>
        <taxon>Agaricomycotina</taxon>
        <taxon>Tremellomycetes</taxon>
        <taxon>Tremellales</taxon>
        <taxon>Trimorphomycetaceae</taxon>
        <taxon>Saitozyma</taxon>
    </lineage>
</organism>
<comment type="caution">
    <text evidence="2">The sequence shown here is derived from an EMBL/GenBank/DDBJ whole genome shotgun (WGS) entry which is preliminary data.</text>
</comment>
<name>A0A427XRI8_9TREE</name>
<accession>A0A427XRI8</accession>
<feature type="compositionally biased region" description="Basic and acidic residues" evidence="1">
    <location>
        <begin position="24"/>
        <end position="36"/>
    </location>
</feature>